<protein>
    <submittedName>
        <fullName evidence="1">HNH endonuclease</fullName>
    </submittedName>
</protein>
<dbReference type="GO" id="GO:0004519">
    <property type="term" value="F:endonuclease activity"/>
    <property type="evidence" value="ECO:0007669"/>
    <property type="project" value="UniProtKB-KW"/>
</dbReference>
<dbReference type="Proteomes" id="UP000790580">
    <property type="component" value="Unassembled WGS sequence"/>
</dbReference>
<dbReference type="Pfam" id="PF12639">
    <property type="entry name" value="Colicin-DNase"/>
    <property type="match status" value="1"/>
</dbReference>
<name>A0ABS6JY43_9BACI</name>
<keyword evidence="1" id="KW-0255">Endonuclease</keyword>
<dbReference type="EMBL" id="JAHQCR010000080">
    <property type="protein sequence ID" value="MBU9723516.1"/>
    <property type="molecule type" value="Genomic_DNA"/>
</dbReference>
<keyword evidence="1" id="KW-0540">Nuclease</keyword>
<accession>A0ABS6JY43</accession>
<keyword evidence="1" id="KW-0378">Hydrolase</keyword>
<evidence type="ECO:0000313" key="2">
    <source>
        <dbReference type="Proteomes" id="UP000790580"/>
    </source>
</evidence>
<gene>
    <name evidence="1" type="ORF">KS407_19040</name>
</gene>
<comment type="caution">
    <text evidence="1">The sequence shown here is derived from an EMBL/GenBank/DDBJ whole genome shotgun (WGS) entry which is preliminary data.</text>
</comment>
<sequence length="334" mass="35917">MSGKDKWFGYVKSGVEKTKAGAKKLYTNFDEKDRQLKTTTGKGSLHSFGEKAGDTVGKGFSIPLNYLANKTNTPYVGEVGDSLHGATKFSAEAGSQVAQGVYKTLQGSVTKDFGGVKEGFGEFTAVGGRTVGAFVKTASFTLKNSTAVVKGFYHKDYDVVKTGLKGVGKVIIVGAVAVTVFDLIEGDDVSAATDGDFLMTHNSHLDGQHHPTTGVFYEAQTVELENGAEVVGVFPVFEGVADVYLPEEMYQDSDYLHFSYANQQLVEMVNADPSLANEFTGMQLEQIYAGETPDGFTWHHHEDLGRIQLVDEEIHAKSGHSGGRTIWGGGSDAR</sequence>
<dbReference type="RefSeq" id="WP_088076815.1">
    <property type="nucleotide sequence ID" value="NZ_JAHQCR010000080.1"/>
</dbReference>
<reference evidence="1 2" key="1">
    <citation type="submission" date="2021-06" db="EMBL/GenBank/DDBJ databases">
        <title>Bacillus sp. RD4P76, an endophyte from a halophyte.</title>
        <authorList>
            <person name="Sun J.-Q."/>
        </authorList>
    </citation>
    <scope>NUCLEOTIDE SEQUENCE [LARGE SCALE GENOMIC DNA]</scope>
    <source>
        <strain evidence="1 2">JCM 17098</strain>
    </source>
</reference>
<evidence type="ECO:0000313" key="1">
    <source>
        <dbReference type="EMBL" id="MBU9723516.1"/>
    </source>
</evidence>
<proteinExistence type="predicted"/>
<organism evidence="1 2">
    <name type="scientific">Evansella alkalicola</name>
    <dbReference type="NCBI Taxonomy" id="745819"/>
    <lineage>
        <taxon>Bacteria</taxon>
        <taxon>Bacillati</taxon>
        <taxon>Bacillota</taxon>
        <taxon>Bacilli</taxon>
        <taxon>Bacillales</taxon>
        <taxon>Bacillaceae</taxon>
        <taxon>Evansella</taxon>
    </lineage>
</organism>
<keyword evidence="2" id="KW-1185">Reference proteome</keyword>